<keyword evidence="6" id="KW-0472">Membrane</keyword>
<keyword evidence="6" id="KW-1133">Transmembrane helix</keyword>
<proteinExistence type="inferred from homology"/>
<keyword evidence="9" id="KW-1185">Reference proteome</keyword>
<evidence type="ECO:0000259" key="7">
    <source>
        <dbReference type="SMART" id="SM00849"/>
    </source>
</evidence>
<feature type="compositionally biased region" description="Basic and acidic residues" evidence="5">
    <location>
        <begin position="46"/>
        <end position="55"/>
    </location>
</feature>
<accession>A0A4Z0ZT57</accession>
<keyword evidence="6" id="KW-0812">Transmembrane</keyword>
<feature type="transmembrane region" description="Helical" evidence="6">
    <location>
        <begin position="9"/>
        <end position="28"/>
    </location>
</feature>
<dbReference type="Gene3D" id="3.60.15.10">
    <property type="entry name" value="Ribonuclease Z/Hydroxyacylglutathione hydrolase-like"/>
    <property type="match status" value="1"/>
</dbReference>
<evidence type="ECO:0000313" key="9">
    <source>
        <dbReference type="Proteomes" id="UP000297567"/>
    </source>
</evidence>
<dbReference type="PANTHER" id="PTHR42978:SF3">
    <property type="entry name" value="BLR3078 PROTEIN"/>
    <property type="match status" value="1"/>
</dbReference>
<evidence type="ECO:0000256" key="1">
    <source>
        <dbReference type="ARBA" id="ARBA00007749"/>
    </source>
</evidence>
<dbReference type="InterPro" id="IPR051013">
    <property type="entry name" value="MBL_superfamily_lactonases"/>
</dbReference>
<dbReference type="EMBL" id="RQGH01000026">
    <property type="protein sequence ID" value="TGL65522.1"/>
    <property type="molecule type" value="Genomic_DNA"/>
</dbReference>
<feature type="domain" description="Metallo-beta-lactamase" evidence="7">
    <location>
        <begin position="108"/>
        <end position="327"/>
    </location>
</feature>
<dbReference type="SMART" id="SM00849">
    <property type="entry name" value="Lactamase_B"/>
    <property type="match status" value="1"/>
</dbReference>
<evidence type="ECO:0000256" key="6">
    <source>
        <dbReference type="SAM" id="Phobius"/>
    </source>
</evidence>
<dbReference type="PANTHER" id="PTHR42978">
    <property type="entry name" value="QUORUM-QUENCHING LACTONASE YTNP-RELATED-RELATED"/>
    <property type="match status" value="1"/>
</dbReference>
<dbReference type="InterPro" id="IPR036866">
    <property type="entry name" value="RibonucZ/Hydroxyglut_hydro"/>
</dbReference>
<gene>
    <name evidence="8" type="ORF">EHQ62_13240</name>
</gene>
<name>A0A4Z0ZT57_9LEPT</name>
<evidence type="ECO:0000256" key="2">
    <source>
        <dbReference type="ARBA" id="ARBA00022723"/>
    </source>
</evidence>
<keyword evidence="4" id="KW-0862">Zinc</keyword>
<keyword evidence="3 8" id="KW-0378">Hydrolase</keyword>
<dbReference type="CDD" id="cd07730">
    <property type="entry name" value="metallo-hydrolase-like_MBL-fold"/>
    <property type="match status" value="1"/>
</dbReference>
<dbReference type="RefSeq" id="WP_135643469.1">
    <property type="nucleotide sequence ID" value="NZ_RQGH01000026.1"/>
</dbReference>
<dbReference type="GO" id="GO:0046872">
    <property type="term" value="F:metal ion binding"/>
    <property type="evidence" value="ECO:0007669"/>
    <property type="project" value="UniProtKB-KW"/>
</dbReference>
<reference evidence="8" key="1">
    <citation type="journal article" date="2019" name="PLoS Negl. Trop. Dis.">
        <title>Revisiting the worldwide diversity of Leptospira species in the environment.</title>
        <authorList>
            <person name="Vincent A.T."/>
            <person name="Schiettekatte O."/>
            <person name="Bourhy P."/>
            <person name="Veyrier F.J."/>
            <person name="Picardeau M."/>
        </authorList>
    </citation>
    <scope>NUCLEOTIDE SEQUENCE [LARGE SCALE GENOMIC DNA]</scope>
    <source>
        <strain evidence="8">201702451</strain>
    </source>
</reference>
<keyword evidence="2" id="KW-0479">Metal-binding</keyword>
<feature type="region of interest" description="Disordered" evidence="5">
    <location>
        <begin position="37"/>
        <end position="72"/>
    </location>
</feature>
<comment type="caution">
    <text evidence="8">The sequence shown here is derived from an EMBL/GenBank/DDBJ whole genome shotgun (WGS) entry which is preliminary data.</text>
</comment>
<sequence length="351" mass="39586">MKTISKSKIVTLLVFGAITSFIVYFLGYPNEKIQSNPIKTSQSEENLTKNKDGRNQSDQSKPNKDSNLIPKPKTNSNLVFSILKTGEAKTLEAFVIEGGSVIKLVTVNHSAFFIQHPKGNFLFDTGLGTQIKDQFAMFPFYLKVLMEYKLIETAKSQLESNGNDPETIRDVFFSHLHWDHASGLKDFPNAKIHSGKDELNHAKIELGYIPSQYDGKAVKWDHLQFSDTPYATYAKSLDWFGDGTAVFVPMKGHSESSVGLFLHTENGEVFFLTGDIVWRKEGFVELKHKPRGARWIVDYDVKELGTEIARVHELLNVNPNLKVIPAHDHDTQFPFGFFPKVIGGKNLMTMD</sequence>
<evidence type="ECO:0000256" key="5">
    <source>
        <dbReference type="SAM" id="MobiDB-lite"/>
    </source>
</evidence>
<dbReference type="GO" id="GO:0016787">
    <property type="term" value="F:hydrolase activity"/>
    <property type="evidence" value="ECO:0007669"/>
    <property type="project" value="UniProtKB-KW"/>
</dbReference>
<dbReference type="AlphaFoldDB" id="A0A4Z0ZT57"/>
<dbReference type="Proteomes" id="UP000297567">
    <property type="component" value="Unassembled WGS sequence"/>
</dbReference>
<dbReference type="InterPro" id="IPR001279">
    <property type="entry name" value="Metallo-B-lactamas"/>
</dbReference>
<evidence type="ECO:0000313" key="8">
    <source>
        <dbReference type="EMBL" id="TGL65522.1"/>
    </source>
</evidence>
<evidence type="ECO:0000256" key="3">
    <source>
        <dbReference type="ARBA" id="ARBA00022801"/>
    </source>
</evidence>
<dbReference type="SUPFAM" id="SSF56281">
    <property type="entry name" value="Metallo-hydrolase/oxidoreductase"/>
    <property type="match status" value="1"/>
</dbReference>
<evidence type="ECO:0000256" key="4">
    <source>
        <dbReference type="ARBA" id="ARBA00022833"/>
    </source>
</evidence>
<dbReference type="Pfam" id="PF00753">
    <property type="entry name" value="Lactamase_B"/>
    <property type="match status" value="1"/>
</dbReference>
<protein>
    <submittedName>
        <fullName evidence="8">MBL fold metallo-hydrolase</fullName>
    </submittedName>
</protein>
<organism evidence="8 9">
    <name type="scientific">Leptospira jelokensis</name>
    <dbReference type="NCBI Taxonomy" id="2484931"/>
    <lineage>
        <taxon>Bacteria</taxon>
        <taxon>Pseudomonadati</taxon>
        <taxon>Spirochaetota</taxon>
        <taxon>Spirochaetia</taxon>
        <taxon>Leptospirales</taxon>
        <taxon>Leptospiraceae</taxon>
        <taxon>Leptospira</taxon>
    </lineage>
</organism>
<comment type="similarity">
    <text evidence="1">Belongs to the metallo-beta-lactamase superfamily.</text>
</comment>